<feature type="compositionally biased region" description="Basic and acidic residues" evidence="10">
    <location>
        <begin position="496"/>
        <end position="513"/>
    </location>
</feature>
<evidence type="ECO:0000256" key="1">
    <source>
        <dbReference type="ARBA" id="ARBA00000971"/>
    </source>
</evidence>
<proteinExistence type="inferred from homology"/>
<evidence type="ECO:0000259" key="12">
    <source>
        <dbReference type="Pfam" id="PF05698"/>
    </source>
</evidence>
<feature type="compositionally biased region" description="Acidic residues" evidence="10">
    <location>
        <begin position="1"/>
        <end position="22"/>
    </location>
</feature>
<keyword evidence="9" id="KW-0132">Cell division</keyword>
<evidence type="ECO:0000256" key="4">
    <source>
        <dbReference type="ARBA" id="ARBA00016902"/>
    </source>
</evidence>
<evidence type="ECO:0000256" key="7">
    <source>
        <dbReference type="ARBA" id="ARBA00023235"/>
    </source>
</evidence>
<dbReference type="KEGG" id="knv:Pan216_10570"/>
<gene>
    <name evidence="9 13" type="primary">tig</name>
    <name evidence="13" type="ORF">Pan216_10570</name>
</gene>
<dbReference type="InterPro" id="IPR046357">
    <property type="entry name" value="PPIase_dom_sf"/>
</dbReference>
<feature type="region of interest" description="Disordered" evidence="10">
    <location>
        <begin position="458"/>
        <end position="513"/>
    </location>
</feature>
<keyword evidence="9" id="KW-0963">Cytoplasm</keyword>
<evidence type="ECO:0000313" key="14">
    <source>
        <dbReference type="Proteomes" id="UP000317093"/>
    </source>
</evidence>
<dbReference type="OrthoDB" id="9767721at2"/>
<keyword evidence="5 9" id="KW-0697">Rotamase</keyword>
<comment type="domain">
    <text evidence="9">Consists of 3 domains; the N-terminus binds the ribosome, the middle domain has PPIase activity, while the C-terminus has intrinsic chaperone activity on its own.</text>
</comment>
<dbReference type="GO" id="GO:0051301">
    <property type="term" value="P:cell division"/>
    <property type="evidence" value="ECO:0007669"/>
    <property type="project" value="UniProtKB-KW"/>
</dbReference>
<feature type="region of interest" description="Disordered" evidence="10">
    <location>
        <begin position="1"/>
        <end position="32"/>
    </location>
</feature>
<dbReference type="RefSeq" id="WP_145255719.1">
    <property type="nucleotide sequence ID" value="NZ_CP036279.1"/>
</dbReference>
<evidence type="ECO:0000256" key="5">
    <source>
        <dbReference type="ARBA" id="ARBA00023110"/>
    </source>
</evidence>
<dbReference type="Gene3D" id="3.10.50.40">
    <property type="match status" value="1"/>
</dbReference>
<dbReference type="InterPro" id="IPR005215">
    <property type="entry name" value="Trig_fac"/>
</dbReference>
<dbReference type="PANTHER" id="PTHR30560">
    <property type="entry name" value="TRIGGER FACTOR CHAPERONE AND PEPTIDYL-PROLYL CIS/TRANS ISOMERASE"/>
    <property type="match status" value="1"/>
</dbReference>
<dbReference type="SUPFAM" id="SSF102735">
    <property type="entry name" value="Trigger factor ribosome-binding domain"/>
    <property type="match status" value="1"/>
</dbReference>
<protein>
    <recommendedName>
        <fullName evidence="4 9">Trigger factor</fullName>
        <shortName evidence="9">TF</shortName>
        <ecNumber evidence="3 9">5.2.1.8</ecNumber>
    </recommendedName>
    <alternativeName>
        <fullName evidence="8 9">PPIase</fullName>
    </alternativeName>
</protein>
<dbReference type="InterPro" id="IPR036611">
    <property type="entry name" value="Trigger_fac_ribosome-bd_sf"/>
</dbReference>
<dbReference type="InterPro" id="IPR008880">
    <property type="entry name" value="Trigger_fac_C"/>
</dbReference>
<dbReference type="Gene3D" id="1.10.3120.10">
    <property type="entry name" value="Trigger factor, C-terminal domain"/>
    <property type="match status" value="1"/>
</dbReference>
<comment type="subcellular location">
    <subcellularLocation>
        <location evidence="9">Cytoplasm</location>
    </subcellularLocation>
    <text evidence="9">About half TF is bound to the ribosome near the polypeptide exit tunnel while the other half is free in the cytoplasm.</text>
</comment>
<dbReference type="NCBIfam" id="TIGR00115">
    <property type="entry name" value="tig"/>
    <property type="match status" value="1"/>
</dbReference>
<dbReference type="InterPro" id="IPR037041">
    <property type="entry name" value="Trigger_fac_C_sf"/>
</dbReference>
<comment type="function">
    <text evidence="9">Involved in protein export. Acts as a chaperone by maintaining the newly synthesized protein in an open conformation. Functions as a peptidyl-prolyl cis-trans isomerase.</text>
</comment>
<evidence type="ECO:0000256" key="6">
    <source>
        <dbReference type="ARBA" id="ARBA00023186"/>
    </source>
</evidence>
<keyword evidence="14" id="KW-1185">Reference proteome</keyword>
<evidence type="ECO:0000256" key="10">
    <source>
        <dbReference type="SAM" id="MobiDB-lite"/>
    </source>
</evidence>
<dbReference type="GO" id="GO:0043335">
    <property type="term" value="P:protein unfolding"/>
    <property type="evidence" value="ECO:0007669"/>
    <property type="project" value="TreeGrafter"/>
</dbReference>
<name>A0A518AZQ0_9BACT</name>
<keyword evidence="7 9" id="KW-0413">Isomerase</keyword>
<dbReference type="GO" id="GO:0003755">
    <property type="term" value="F:peptidyl-prolyl cis-trans isomerase activity"/>
    <property type="evidence" value="ECO:0007669"/>
    <property type="project" value="UniProtKB-UniRule"/>
</dbReference>
<dbReference type="HAMAP" id="MF_00303">
    <property type="entry name" value="Trigger_factor_Tig"/>
    <property type="match status" value="1"/>
</dbReference>
<dbReference type="Proteomes" id="UP000317093">
    <property type="component" value="Chromosome"/>
</dbReference>
<dbReference type="InterPro" id="IPR027304">
    <property type="entry name" value="Trigger_fact/SurA_dom_sf"/>
</dbReference>
<evidence type="ECO:0000256" key="8">
    <source>
        <dbReference type="ARBA" id="ARBA00029986"/>
    </source>
</evidence>
<accession>A0A518AZQ0</accession>
<dbReference type="EMBL" id="CP036279">
    <property type="protein sequence ID" value="QDU60218.1"/>
    <property type="molecule type" value="Genomic_DNA"/>
</dbReference>
<dbReference type="InterPro" id="IPR008881">
    <property type="entry name" value="Trigger_fac_ribosome-bd_bac"/>
</dbReference>
<dbReference type="GO" id="GO:0005737">
    <property type="term" value="C:cytoplasm"/>
    <property type="evidence" value="ECO:0007669"/>
    <property type="project" value="UniProtKB-SubCell"/>
</dbReference>
<dbReference type="GO" id="GO:0043022">
    <property type="term" value="F:ribosome binding"/>
    <property type="evidence" value="ECO:0007669"/>
    <property type="project" value="TreeGrafter"/>
</dbReference>
<evidence type="ECO:0000313" key="13">
    <source>
        <dbReference type="EMBL" id="QDU60218.1"/>
    </source>
</evidence>
<feature type="compositionally biased region" description="Acidic residues" evidence="10">
    <location>
        <begin position="478"/>
        <end position="487"/>
    </location>
</feature>
<dbReference type="EC" id="5.2.1.8" evidence="3 9"/>
<organism evidence="13 14">
    <name type="scientific">Kolteria novifilia</name>
    <dbReference type="NCBI Taxonomy" id="2527975"/>
    <lineage>
        <taxon>Bacteria</taxon>
        <taxon>Pseudomonadati</taxon>
        <taxon>Planctomycetota</taxon>
        <taxon>Planctomycetia</taxon>
        <taxon>Kolteriales</taxon>
        <taxon>Kolteriaceae</taxon>
        <taxon>Kolteria</taxon>
    </lineage>
</organism>
<comment type="similarity">
    <text evidence="2 9">Belongs to the FKBP-type PPIase family. Tig subfamily.</text>
</comment>
<feature type="domain" description="Trigger factor ribosome-binding bacterial" evidence="11">
    <location>
        <begin position="35"/>
        <end position="177"/>
    </location>
</feature>
<dbReference type="Gene3D" id="3.30.70.1050">
    <property type="entry name" value="Trigger factor ribosome-binding domain"/>
    <property type="match status" value="1"/>
</dbReference>
<dbReference type="GO" id="GO:0051083">
    <property type="term" value="P:'de novo' cotranslational protein folding"/>
    <property type="evidence" value="ECO:0007669"/>
    <property type="project" value="TreeGrafter"/>
</dbReference>
<dbReference type="AlphaFoldDB" id="A0A518AZQ0"/>
<evidence type="ECO:0000259" key="11">
    <source>
        <dbReference type="Pfam" id="PF05697"/>
    </source>
</evidence>
<keyword evidence="9" id="KW-0131">Cell cycle</keyword>
<keyword evidence="6 9" id="KW-0143">Chaperone</keyword>
<dbReference type="Pfam" id="PF05697">
    <property type="entry name" value="Trigger_N"/>
    <property type="match status" value="1"/>
</dbReference>
<evidence type="ECO:0000256" key="3">
    <source>
        <dbReference type="ARBA" id="ARBA00013194"/>
    </source>
</evidence>
<dbReference type="GO" id="GO:0015031">
    <property type="term" value="P:protein transport"/>
    <property type="evidence" value="ECO:0007669"/>
    <property type="project" value="UniProtKB-UniRule"/>
</dbReference>
<dbReference type="Pfam" id="PF05698">
    <property type="entry name" value="Trigger_C"/>
    <property type="match status" value="1"/>
</dbReference>
<sequence length="513" mass="57812">MSDQEADVLSTDPEEAAEDQAEGQEQTPDRIDLSVDISEAGPCRKHLRVTVPRSEVDRFFNKEFSDLVKSASVPGFRPGKTPRRLIERRFRKDVASQVKAGLMMQSLEQIGDEQKIDALDEPNIDIEAVELPEDGDFVYEFDVEVRPEFDLPEYKGLKIKRPVREIGESEIDDGLKNFLRRFGAMKPKDTGAVKDDYLEVDIRFLHDGKVINEVENLNVRMDKELVFRDGRVADFAEKMEGVKAGDSREVKAVLSDSIRKEELRGKEVEAVFVVKGVSEQQLPTLDQDFLDSVGCGDEQELRDLVQSSLGRRLEHEQEEAAREQVIEKLLEGADWELPPDLLRRQSERTLQRTIFDLQEAGYPDDEIRAKINVLRQNSMASTARSLKQQFVLERIAESEEIKIEESDLEAEVFSLAQRTGESPRRVRARIEKEQLWDTLGLHILERKAIAAVVSHAEQEDVTVELSEPTGAAGLDESVMPEEAEEGETSAAATEEDSTKAEAEAGDESEAKDS</sequence>
<dbReference type="SUPFAM" id="SSF109998">
    <property type="entry name" value="Triger factor/SurA peptide-binding domain-like"/>
    <property type="match status" value="1"/>
</dbReference>
<dbReference type="PANTHER" id="PTHR30560:SF3">
    <property type="entry name" value="TRIGGER FACTOR-LIKE PROTEIN TIG, CHLOROPLASTIC"/>
    <property type="match status" value="1"/>
</dbReference>
<dbReference type="GO" id="GO:0044183">
    <property type="term" value="F:protein folding chaperone"/>
    <property type="evidence" value="ECO:0007669"/>
    <property type="project" value="TreeGrafter"/>
</dbReference>
<reference evidence="13 14" key="1">
    <citation type="submission" date="2019-02" db="EMBL/GenBank/DDBJ databases">
        <title>Deep-cultivation of Planctomycetes and their phenomic and genomic characterization uncovers novel biology.</title>
        <authorList>
            <person name="Wiegand S."/>
            <person name="Jogler M."/>
            <person name="Boedeker C."/>
            <person name="Pinto D."/>
            <person name="Vollmers J."/>
            <person name="Rivas-Marin E."/>
            <person name="Kohn T."/>
            <person name="Peeters S.H."/>
            <person name="Heuer A."/>
            <person name="Rast P."/>
            <person name="Oberbeckmann S."/>
            <person name="Bunk B."/>
            <person name="Jeske O."/>
            <person name="Meyerdierks A."/>
            <person name="Storesund J.E."/>
            <person name="Kallscheuer N."/>
            <person name="Luecker S."/>
            <person name="Lage O.M."/>
            <person name="Pohl T."/>
            <person name="Merkel B.J."/>
            <person name="Hornburger P."/>
            <person name="Mueller R.-W."/>
            <person name="Bruemmer F."/>
            <person name="Labrenz M."/>
            <person name="Spormann A.M."/>
            <person name="Op den Camp H."/>
            <person name="Overmann J."/>
            <person name="Amann R."/>
            <person name="Jetten M.S.M."/>
            <person name="Mascher T."/>
            <person name="Medema M.H."/>
            <person name="Devos D.P."/>
            <person name="Kaster A.-K."/>
            <person name="Ovreas L."/>
            <person name="Rohde M."/>
            <person name="Galperin M.Y."/>
            <person name="Jogler C."/>
        </authorList>
    </citation>
    <scope>NUCLEOTIDE SEQUENCE [LARGE SCALE GENOMIC DNA]</scope>
    <source>
        <strain evidence="13 14">Pan216</strain>
    </source>
</reference>
<evidence type="ECO:0000256" key="2">
    <source>
        <dbReference type="ARBA" id="ARBA00005464"/>
    </source>
</evidence>
<evidence type="ECO:0000256" key="9">
    <source>
        <dbReference type="HAMAP-Rule" id="MF_00303"/>
    </source>
</evidence>
<comment type="catalytic activity">
    <reaction evidence="1 9">
        <text>[protein]-peptidylproline (omega=180) = [protein]-peptidylproline (omega=0)</text>
        <dbReference type="Rhea" id="RHEA:16237"/>
        <dbReference type="Rhea" id="RHEA-COMP:10747"/>
        <dbReference type="Rhea" id="RHEA-COMP:10748"/>
        <dbReference type="ChEBI" id="CHEBI:83833"/>
        <dbReference type="ChEBI" id="CHEBI:83834"/>
        <dbReference type="EC" id="5.2.1.8"/>
    </reaction>
</comment>
<feature type="domain" description="Trigger factor C-terminal" evidence="12">
    <location>
        <begin position="299"/>
        <end position="453"/>
    </location>
</feature>